<proteinExistence type="predicted"/>
<dbReference type="Proteomes" id="UP000185678">
    <property type="component" value="Unassembled WGS sequence"/>
</dbReference>
<dbReference type="OrthoDB" id="5677166at2"/>
<dbReference type="EMBL" id="FTOA01000002">
    <property type="protein sequence ID" value="SIS49877.1"/>
    <property type="molecule type" value="Genomic_DNA"/>
</dbReference>
<dbReference type="AlphaFoldDB" id="A0A1N7JKP1"/>
<organism evidence="1 2">
    <name type="scientific">Insolitispirillum peregrinum</name>
    <dbReference type="NCBI Taxonomy" id="80876"/>
    <lineage>
        <taxon>Bacteria</taxon>
        <taxon>Pseudomonadati</taxon>
        <taxon>Pseudomonadota</taxon>
        <taxon>Alphaproteobacteria</taxon>
        <taxon>Rhodospirillales</taxon>
        <taxon>Novispirillaceae</taxon>
        <taxon>Insolitispirillum</taxon>
    </lineage>
</organism>
<name>A0A1N7JKP1_9PROT</name>
<dbReference type="Pfam" id="PF07409">
    <property type="entry name" value="GP46"/>
    <property type="match status" value="1"/>
</dbReference>
<evidence type="ECO:0000313" key="2">
    <source>
        <dbReference type="Proteomes" id="UP000185678"/>
    </source>
</evidence>
<dbReference type="InterPro" id="IPR010877">
    <property type="entry name" value="Phage_Mu_Gp46"/>
</dbReference>
<protein>
    <submittedName>
        <fullName evidence="1">Mu-like prophage protein gp46</fullName>
    </submittedName>
</protein>
<accession>A0A1N7JKP1</accession>
<evidence type="ECO:0000313" key="1">
    <source>
        <dbReference type="EMBL" id="SIS49877.1"/>
    </source>
</evidence>
<dbReference type="RefSeq" id="WP_084194612.1">
    <property type="nucleotide sequence ID" value="NZ_FTOA01000002.1"/>
</dbReference>
<dbReference type="STRING" id="80876.SAMN05421779_102356"/>
<keyword evidence="2" id="KW-1185">Reference proteome</keyword>
<reference evidence="1 2" key="1">
    <citation type="submission" date="2017-01" db="EMBL/GenBank/DDBJ databases">
        <authorList>
            <person name="Mah S.A."/>
            <person name="Swanson W.J."/>
            <person name="Moy G.W."/>
            <person name="Vacquier V.D."/>
        </authorList>
    </citation>
    <scope>NUCLEOTIDE SEQUENCE [LARGE SCALE GENOMIC DNA]</scope>
    <source>
        <strain evidence="1 2">DSM 11589</strain>
    </source>
</reference>
<sequence length="164" mass="17827">MDICTTFSPETLECDWGLDIDSDSSAPVDLTSDTSLRTAILLSLFTDRRANGDDSLPDDTDDRRGWWGDSLPPATAATGWQTGSRLWLLSRAKQTDETARRARDYAEEALVWLTDSGAADAVTVETAWLPASTTSARSGVLTLKVTVDRPSGVPATYDLLWSLV</sequence>
<gene>
    <name evidence="1" type="ORF">SAMN05421779_102356</name>
</gene>